<protein>
    <submittedName>
        <fullName evidence="2">Uncharacterized protein LOC115625813</fullName>
    </submittedName>
</protein>
<organism evidence="1 2">
    <name type="scientific">Drosophila lebanonensis</name>
    <name type="common">Fruit fly</name>
    <name type="synonym">Scaptodrosophila lebanonensis</name>
    <dbReference type="NCBI Taxonomy" id="7225"/>
    <lineage>
        <taxon>Eukaryota</taxon>
        <taxon>Metazoa</taxon>
        <taxon>Ecdysozoa</taxon>
        <taxon>Arthropoda</taxon>
        <taxon>Hexapoda</taxon>
        <taxon>Insecta</taxon>
        <taxon>Pterygota</taxon>
        <taxon>Neoptera</taxon>
        <taxon>Endopterygota</taxon>
        <taxon>Diptera</taxon>
        <taxon>Brachycera</taxon>
        <taxon>Muscomorpha</taxon>
        <taxon>Ephydroidea</taxon>
        <taxon>Drosophilidae</taxon>
        <taxon>Scaptodrosophila</taxon>
    </lineage>
</organism>
<evidence type="ECO:0000313" key="1">
    <source>
        <dbReference type="Proteomes" id="UP000504634"/>
    </source>
</evidence>
<dbReference type="Proteomes" id="UP000504634">
    <property type="component" value="Unplaced"/>
</dbReference>
<dbReference type="RefSeq" id="XP_030376857.1">
    <property type="nucleotide sequence ID" value="XM_030520997.1"/>
</dbReference>
<dbReference type="AlphaFoldDB" id="A0A6J2TPI1"/>
<keyword evidence="1" id="KW-1185">Reference proteome</keyword>
<gene>
    <name evidence="2" type="primary">LOC115625813</name>
</gene>
<evidence type="ECO:0000313" key="2">
    <source>
        <dbReference type="RefSeq" id="XP_030376857.1"/>
    </source>
</evidence>
<reference evidence="2" key="1">
    <citation type="submission" date="2025-08" db="UniProtKB">
        <authorList>
            <consortium name="RefSeq"/>
        </authorList>
    </citation>
    <scope>IDENTIFICATION</scope>
    <source>
        <strain evidence="2">11010-0011.00</strain>
        <tissue evidence="2">Whole body</tissue>
    </source>
</reference>
<proteinExistence type="predicted"/>
<name>A0A6J2TPI1_DROLE</name>
<dbReference type="GeneID" id="115625813"/>
<sequence>MGAEQSALLACTETNESEPPLQMPNAELYFRGSYFDGLDRPQTGPVTEALLHLVGNVQNAVQDKNEIRLDCENYDAEINEKGQVESNILMDDMMFYTDVPELDIEELDEGLTMEQLAKFKNLLSK</sequence>
<accession>A0A6J2TPI1</accession>
<dbReference type="OrthoDB" id="7864272at2759"/>